<keyword evidence="2" id="KW-1133">Transmembrane helix</keyword>
<sequence length="277" mass="30002">MSLRLTRRVSWFDQISQNRLTPMIIWLSFAGIATLGLIFLLIYLCRRCYRRRKVNRQKKDMEVGTNKILSFSESEEMVSVPGLAPSSGVIPGQMTQNRSELTESGDDSMATKGQGDNTVSSNAPSPYLNPSPFSLSLGGVIPPSPPQTRLHPDSFAHHRSGGSNSTQPFPGSDDGASFAGVGVHRVRAAAASAGSLNTSPRPSYHSPANYSLPSPAIRSARSNLQIPDAHTKDDASSISLYSHSSYGSTYNYDTIPYPPPHNPSIPPYPPLPDTMRS</sequence>
<feature type="region of interest" description="Disordered" evidence="1">
    <location>
        <begin position="251"/>
        <end position="277"/>
    </location>
</feature>
<accession>A0ABR1J255</accession>
<keyword evidence="4" id="KW-1185">Reference proteome</keyword>
<feature type="compositionally biased region" description="Polar residues" evidence="1">
    <location>
        <begin position="196"/>
        <end position="212"/>
    </location>
</feature>
<feature type="region of interest" description="Disordered" evidence="1">
    <location>
        <begin position="84"/>
        <end position="178"/>
    </location>
</feature>
<organism evidence="3 4">
    <name type="scientific">Marasmiellus scandens</name>
    <dbReference type="NCBI Taxonomy" id="2682957"/>
    <lineage>
        <taxon>Eukaryota</taxon>
        <taxon>Fungi</taxon>
        <taxon>Dikarya</taxon>
        <taxon>Basidiomycota</taxon>
        <taxon>Agaricomycotina</taxon>
        <taxon>Agaricomycetes</taxon>
        <taxon>Agaricomycetidae</taxon>
        <taxon>Agaricales</taxon>
        <taxon>Marasmiineae</taxon>
        <taxon>Omphalotaceae</taxon>
        <taxon>Marasmiellus</taxon>
    </lineage>
</organism>
<feature type="transmembrane region" description="Helical" evidence="2">
    <location>
        <begin position="20"/>
        <end position="44"/>
    </location>
</feature>
<proteinExistence type="predicted"/>
<protein>
    <submittedName>
        <fullName evidence="3">Uncharacterized protein</fullName>
    </submittedName>
</protein>
<name>A0ABR1J255_9AGAR</name>
<evidence type="ECO:0000313" key="4">
    <source>
        <dbReference type="Proteomes" id="UP001498398"/>
    </source>
</evidence>
<comment type="caution">
    <text evidence="3">The sequence shown here is derived from an EMBL/GenBank/DDBJ whole genome shotgun (WGS) entry which is preliminary data.</text>
</comment>
<feature type="compositionally biased region" description="Polar residues" evidence="1">
    <location>
        <begin position="114"/>
        <end position="124"/>
    </location>
</feature>
<evidence type="ECO:0000256" key="1">
    <source>
        <dbReference type="SAM" id="MobiDB-lite"/>
    </source>
</evidence>
<keyword evidence="2" id="KW-0472">Membrane</keyword>
<evidence type="ECO:0000313" key="3">
    <source>
        <dbReference type="EMBL" id="KAK7448136.1"/>
    </source>
</evidence>
<gene>
    <name evidence="3" type="ORF">VKT23_013895</name>
</gene>
<feature type="region of interest" description="Disordered" evidence="1">
    <location>
        <begin position="192"/>
        <end position="215"/>
    </location>
</feature>
<evidence type="ECO:0000256" key="2">
    <source>
        <dbReference type="SAM" id="Phobius"/>
    </source>
</evidence>
<dbReference type="EMBL" id="JBANRG010000039">
    <property type="protein sequence ID" value="KAK7448136.1"/>
    <property type="molecule type" value="Genomic_DNA"/>
</dbReference>
<dbReference type="Proteomes" id="UP001498398">
    <property type="component" value="Unassembled WGS sequence"/>
</dbReference>
<feature type="compositionally biased region" description="Pro residues" evidence="1">
    <location>
        <begin position="256"/>
        <end position="277"/>
    </location>
</feature>
<keyword evidence="2" id="KW-0812">Transmembrane</keyword>
<reference evidence="3 4" key="1">
    <citation type="submission" date="2024-01" db="EMBL/GenBank/DDBJ databases">
        <title>A draft genome for the cacao thread blight pathogen Marasmiellus scandens.</title>
        <authorList>
            <person name="Baruah I.K."/>
            <person name="Leung J."/>
            <person name="Bukari Y."/>
            <person name="Amoako-Attah I."/>
            <person name="Meinhardt L.W."/>
            <person name="Bailey B.A."/>
            <person name="Cohen S.P."/>
        </authorList>
    </citation>
    <scope>NUCLEOTIDE SEQUENCE [LARGE SCALE GENOMIC DNA]</scope>
    <source>
        <strain evidence="3 4">GH-19</strain>
    </source>
</reference>